<keyword evidence="1" id="KW-0472">Membrane</keyword>
<dbReference type="EnsemblPlants" id="AET5Gv21165700.9">
    <property type="protein sequence ID" value="AET5Gv21165700.9"/>
    <property type="gene ID" value="AET5Gv21165700"/>
</dbReference>
<name>A0A453MFF4_AEGTS</name>
<keyword evidence="3" id="KW-1185">Reference proteome</keyword>
<dbReference type="EnsemblPlants" id="AET5Gv21165700.30">
    <property type="protein sequence ID" value="AET5Gv21165700.30"/>
    <property type="gene ID" value="AET5Gv21165700"/>
</dbReference>
<sequence length="77" mass="8822">MESISQQQVIKHGCSHRDELADHINKVNATELKEILRLLLSSDLLFGLHLLLCWFIICSVGGCFWSCHLFLLELTKI</sequence>
<reference evidence="2" key="3">
    <citation type="journal article" date="2017" name="Nature">
        <title>Genome sequence of the progenitor of the wheat D genome Aegilops tauschii.</title>
        <authorList>
            <person name="Luo M.C."/>
            <person name="Gu Y.Q."/>
            <person name="Puiu D."/>
            <person name="Wang H."/>
            <person name="Twardziok S.O."/>
            <person name="Deal K.R."/>
            <person name="Huo N."/>
            <person name="Zhu T."/>
            <person name="Wang L."/>
            <person name="Wang Y."/>
            <person name="McGuire P.E."/>
            <person name="Liu S."/>
            <person name="Long H."/>
            <person name="Ramasamy R.K."/>
            <person name="Rodriguez J.C."/>
            <person name="Van S.L."/>
            <person name="Yuan L."/>
            <person name="Wang Z."/>
            <person name="Xia Z."/>
            <person name="Xiao L."/>
            <person name="Anderson O.D."/>
            <person name="Ouyang S."/>
            <person name="Liang Y."/>
            <person name="Zimin A.V."/>
            <person name="Pertea G."/>
            <person name="Qi P."/>
            <person name="Bennetzen J.L."/>
            <person name="Dai X."/>
            <person name="Dawson M.W."/>
            <person name="Muller H.G."/>
            <person name="Kugler K."/>
            <person name="Rivarola-Duarte L."/>
            <person name="Spannagl M."/>
            <person name="Mayer K.F.X."/>
            <person name="Lu F.H."/>
            <person name="Bevan M.W."/>
            <person name="Leroy P."/>
            <person name="Li P."/>
            <person name="You F.M."/>
            <person name="Sun Q."/>
            <person name="Liu Z."/>
            <person name="Lyons E."/>
            <person name="Wicker T."/>
            <person name="Salzberg S.L."/>
            <person name="Devos K.M."/>
            <person name="Dvorak J."/>
        </authorList>
    </citation>
    <scope>NUCLEOTIDE SEQUENCE [LARGE SCALE GENOMIC DNA]</scope>
    <source>
        <strain evidence="2">cv. AL8/78</strain>
    </source>
</reference>
<dbReference type="Gramene" id="AET5Gv21165700.27">
    <property type="protein sequence ID" value="AET5Gv21165700.27"/>
    <property type="gene ID" value="AET5Gv21165700"/>
</dbReference>
<proteinExistence type="predicted"/>
<evidence type="ECO:0000313" key="2">
    <source>
        <dbReference type="EnsemblPlants" id="AET5Gv21165700.27"/>
    </source>
</evidence>
<keyword evidence="1" id="KW-1133">Transmembrane helix</keyword>
<feature type="transmembrane region" description="Helical" evidence="1">
    <location>
        <begin position="46"/>
        <end position="72"/>
    </location>
</feature>
<evidence type="ECO:0000256" key="1">
    <source>
        <dbReference type="SAM" id="Phobius"/>
    </source>
</evidence>
<reference evidence="2" key="4">
    <citation type="submission" date="2019-03" db="UniProtKB">
        <authorList>
            <consortium name="EnsemblPlants"/>
        </authorList>
    </citation>
    <scope>IDENTIFICATION</scope>
</reference>
<accession>A0A453MFF4</accession>
<keyword evidence="1" id="KW-0812">Transmembrane</keyword>
<reference evidence="3" key="2">
    <citation type="journal article" date="2017" name="Nat. Plants">
        <title>The Aegilops tauschii genome reveals multiple impacts of transposons.</title>
        <authorList>
            <person name="Zhao G."/>
            <person name="Zou C."/>
            <person name="Li K."/>
            <person name="Wang K."/>
            <person name="Li T."/>
            <person name="Gao L."/>
            <person name="Zhang X."/>
            <person name="Wang H."/>
            <person name="Yang Z."/>
            <person name="Liu X."/>
            <person name="Jiang W."/>
            <person name="Mao L."/>
            <person name="Kong X."/>
            <person name="Jiao Y."/>
            <person name="Jia J."/>
        </authorList>
    </citation>
    <scope>NUCLEOTIDE SEQUENCE [LARGE SCALE GENOMIC DNA]</scope>
    <source>
        <strain evidence="3">cv. AL8/78</strain>
    </source>
</reference>
<reference evidence="2" key="5">
    <citation type="journal article" date="2021" name="G3 (Bethesda)">
        <title>Aegilops tauschii genome assembly Aet v5.0 features greater sequence contiguity and improved annotation.</title>
        <authorList>
            <person name="Wang L."/>
            <person name="Zhu T."/>
            <person name="Rodriguez J.C."/>
            <person name="Deal K.R."/>
            <person name="Dubcovsky J."/>
            <person name="McGuire P.E."/>
            <person name="Lux T."/>
            <person name="Spannagl M."/>
            <person name="Mayer K.F.X."/>
            <person name="Baldrich P."/>
            <person name="Meyers B.C."/>
            <person name="Huo N."/>
            <person name="Gu Y.Q."/>
            <person name="Zhou H."/>
            <person name="Devos K.M."/>
            <person name="Bennetzen J.L."/>
            <person name="Unver T."/>
            <person name="Budak H."/>
            <person name="Gulick P.J."/>
            <person name="Galiba G."/>
            <person name="Kalapos B."/>
            <person name="Nelson D.R."/>
            <person name="Li P."/>
            <person name="You F.M."/>
            <person name="Luo M.C."/>
            <person name="Dvorak J."/>
        </authorList>
    </citation>
    <scope>NUCLEOTIDE SEQUENCE [LARGE SCALE GENOMIC DNA]</scope>
    <source>
        <strain evidence="2">cv. AL8/78</strain>
    </source>
</reference>
<dbReference type="EnsemblPlants" id="AET5Gv21165700.27">
    <property type="protein sequence ID" value="AET5Gv21165700.27"/>
    <property type="gene ID" value="AET5Gv21165700"/>
</dbReference>
<reference evidence="3" key="1">
    <citation type="journal article" date="2014" name="Science">
        <title>Ancient hybridizations among the ancestral genomes of bread wheat.</title>
        <authorList>
            <consortium name="International Wheat Genome Sequencing Consortium,"/>
            <person name="Marcussen T."/>
            <person name="Sandve S.R."/>
            <person name="Heier L."/>
            <person name="Spannagl M."/>
            <person name="Pfeifer M."/>
            <person name="Jakobsen K.S."/>
            <person name="Wulff B.B."/>
            <person name="Steuernagel B."/>
            <person name="Mayer K.F."/>
            <person name="Olsen O.A."/>
        </authorList>
    </citation>
    <scope>NUCLEOTIDE SEQUENCE [LARGE SCALE GENOMIC DNA]</scope>
    <source>
        <strain evidence="3">cv. AL8/78</strain>
    </source>
</reference>
<protein>
    <submittedName>
        <fullName evidence="2">Uncharacterized protein</fullName>
    </submittedName>
</protein>
<dbReference type="Gramene" id="AET5Gv21165700.9">
    <property type="protein sequence ID" value="AET5Gv21165700.9"/>
    <property type="gene ID" value="AET5Gv21165700"/>
</dbReference>
<organism evidence="2 3">
    <name type="scientific">Aegilops tauschii subsp. strangulata</name>
    <name type="common">Goatgrass</name>
    <dbReference type="NCBI Taxonomy" id="200361"/>
    <lineage>
        <taxon>Eukaryota</taxon>
        <taxon>Viridiplantae</taxon>
        <taxon>Streptophyta</taxon>
        <taxon>Embryophyta</taxon>
        <taxon>Tracheophyta</taxon>
        <taxon>Spermatophyta</taxon>
        <taxon>Magnoliopsida</taxon>
        <taxon>Liliopsida</taxon>
        <taxon>Poales</taxon>
        <taxon>Poaceae</taxon>
        <taxon>BOP clade</taxon>
        <taxon>Pooideae</taxon>
        <taxon>Triticodae</taxon>
        <taxon>Triticeae</taxon>
        <taxon>Triticinae</taxon>
        <taxon>Aegilops</taxon>
    </lineage>
</organism>
<dbReference type="AlphaFoldDB" id="A0A453MFF4"/>
<dbReference type="Proteomes" id="UP000015105">
    <property type="component" value="Chromosome 5D"/>
</dbReference>
<evidence type="ECO:0000313" key="3">
    <source>
        <dbReference type="Proteomes" id="UP000015105"/>
    </source>
</evidence>
<dbReference type="Gramene" id="AET5Gv21165700.30">
    <property type="protein sequence ID" value="AET5Gv21165700.30"/>
    <property type="gene ID" value="AET5Gv21165700"/>
</dbReference>